<gene>
    <name evidence="1" type="ORF">RU07_13815</name>
</gene>
<proteinExistence type="predicted"/>
<evidence type="ECO:0000313" key="1">
    <source>
        <dbReference type="EMBL" id="KIQ01827.1"/>
    </source>
</evidence>
<reference evidence="1 2" key="1">
    <citation type="submission" date="2014-12" db="EMBL/GenBank/DDBJ databases">
        <title>16Stimator: statistical estimation of ribosomal gene copy numbers from draft genome assemblies.</title>
        <authorList>
            <person name="Perisin M.A."/>
            <person name="Vetter M."/>
            <person name="Gilbert J.A."/>
            <person name="Bergelson J."/>
        </authorList>
    </citation>
    <scope>NUCLEOTIDE SEQUENCE [LARGE SCALE GENOMIC DNA]</scope>
    <source>
        <strain evidence="1 2">MEJ076</strain>
    </source>
</reference>
<accession>A0A0D0KU66</accession>
<comment type="caution">
    <text evidence="1">The sequence shown here is derived from an EMBL/GenBank/DDBJ whole genome shotgun (WGS) entry which is preliminary data.</text>
</comment>
<name>A0A0D0KU66_AGRTU</name>
<organism evidence="1 2">
    <name type="scientific">Agrobacterium tumefaciens</name>
    <dbReference type="NCBI Taxonomy" id="358"/>
    <lineage>
        <taxon>Bacteria</taxon>
        <taxon>Pseudomonadati</taxon>
        <taxon>Pseudomonadota</taxon>
        <taxon>Alphaproteobacteria</taxon>
        <taxon>Hyphomicrobiales</taxon>
        <taxon>Rhizobiaceae</taxon>
        <taxon>Rhizobium/Agrobacterium group</taxon>
        <taxon>Agrobacterium</taxon>
        <taxon>Agrobacterium tumefaciens complex</taxon>
    </lineage>
</organism>
<dbReference type="AlphaFoldDB" id="A0A0D0KU66"/>
<evidence type="ECO:0000313" key="2">
    <source>
        <dbReference type="Proteomes" id="UP000035017"/>
    </source>
</evidence>
<sequence>MSFIEDVLHFEICRDELYALVWSFPGLALARRFNCSETYLRRVCKALDVPRPARGWWTQGQTGVAVCAPPPLPPLKPGCADRWTRGCSLRRWQRHRISRPFSSAHDLHPLVELATAIFNGAKQSTDETHLLTRSRDAIDVTTSRAALRDALTLANALFKALESSGHTVRVAEAGAGFIRPTLDNDCGLPIRLGRTRATVWAPRAPTITFVSGVPIGLAFMEIRREVLKRYSGNGQFQLASEKKPVYGLSWTEWRPEPSHRFKIIAYSPHFPNPWQREWSETRRKTLVRAVVAVVTELEERARTLPHAGFFL</sequence>
<dbReference type="Proteomes" id="UP000035017">
    <property type="component" value="Unassembled WGS sequence"/>
</dbReference>
<dbReference type="EMBL" id="JXQV01000012">
    <property type="protein sequence ID" value="KIQ01827.1"/>
    <property type="molecule type" value="Genomic_DNA"/>
</dbReference>
<protein>
    <submittedName>
        <fullName evidence="1">Uncharacterized protein</fullName>
    </submittedName>
</protein>